<dbReference type="EMBL" id="PYBW01000074">
    <property type="protein sequence ID" value="PYC77104.1"/>
    <property type="molecule type" value="Genomic_DNA"/>
</dbReference>
<name>A0A2V4NMH6_9ACTN</name>
<evidence type="ECO:0000313" key="4">
    <source>
        <dbReference type="Proteomes" id="UP000248039"/>
    </source>
</evidence>
<evidence type="ECO:0000256" key="1">
    <source>
        <dbReference type="ARBA" id="ARBA00022723"/>
    </source>
</evidence>
<dbReference type="PANTHER" id="PTHR33542">
    <property type="entry name" value="SIROHYDROCHLORIN FERROCHELATASE, CHLOROPLASTIC"/>
    <property type="match status" value="1"/>
</dbReference>
<dbReference type="InterPro" id="IPR050963">
    <property type="entry name" value="Sirohydro_Cobaltochel/CbiX"/>
</dbReference>
<dbReference type="SUPFAM" id="SSF53800">
    <property type="entry name" value="Chelatase"/>
    <property type="match status" value="1"/>
</dbReference>
<sequence>MVAIAHGTRDAAGVAAYQRLLAEVRAQRPGLRAHLAFLDHADPAPAEVLAGLRGSAVLVPLLLGTGFHLQVDLPAVAAAAGHLRVRTAGPLGPDPLLARALGARLAEAGPAADAVVLAAAGSTDPAGNAAAAAMAELLGAELARPVIPGYLCAASPTPAEAVAALRAAGHRRVAVASYLLAPGFFARRAAASGGCLTAAPLGDHADLARLVLDRYDRAPA</sequence>
<dbReference type="Pfam" id="PF01903">
    <property type="entry name" value="CbiX"/>
    <property type="match status" value="2"/>
</dbReference>
<comment type="caution">
    <text evidence="3">The sequence shown here is derived from an EMBL/GenBank/DDBJ whole genome shotgun (WGS) entry which is preliminary data.</text>
</comment>
<evidence type="ECO:0008006" key="5">
    <source>
        <dbReference type="Google" id="ProtNLM"/>
    </source>
</evidence>
<dbReference type="InterPro" id="IPR002762">
    <property type="entry name" value="CbiX-like"/>
</dbReference>
<gene>
    <name evidence="3" type="ORF">C7C46_20040</name>
</gene>
<proteinExistence type="predicted"/>
<dbReference type="Gene3D" id="3.40.50.1400">
    <property type="match status" value="2"/>
</dbReference>
<dbReference type="CDD" id="cd03416">
    <property type="entry name" value="CbiX_SirB_N"/>
    <property type="match status" value="1"/>
</dbReference>
<keyword evidence="2" id="KW-0456">Lyase</keyword>
<organism evidence="3 4">
    <name type="scientific">Streptomyces tateyamensis</name>
    <dbReference type="NCBI Taxonomy" id="565073"/>
    <lineage>
        <taxon>Bacteria</taxon>
        <taxon>Bacillati</taxon>
        <taxon>Actinomycetota</taxon>
        <taxon>Actinomycetes</taxon>
        <taxon>Kitasatosporales</taxon>
        <taxon>Streptomycetaceae</taxon>
        <taxon>Streptomyces</taxon>
    </lineage>
</organism>
<dbReference type="OrthoDB" id="7345302at2"/>
<dbReference type="Proteomes" id="UP000248039">
    <property type="component" value="Unassembled WGS sequence"/>
</dbReference>
<accession>A0A2V4NMH6</accession>
<dbReference type="GO" id="GO:0046872">
    <property type="term" value="F:metal ion binding"/>
    <property type="evidence" value="ECO:0007669"/>
    <property type="project" value="UniProtKB-KW"/>
</dbReference>
<reference evidence="3 4" key="1">
    <citation type="submission" date="2018-03" db="EMBL/GenBank/DDBJ databases">
        <title>Bioinformatic expansion and discovery of thiopeptide antibiotics.</title>
        <authorList>
            <person name="Schwalen C.J."/>
            <person name="Hudson G.A."/>
            <person name="Mitchell D.A."/>
        </authorList>
    </citation>
    <scope>NUCLEOTIDE SEQUENCE [LARGE SCALE GENOMIC DNA]</scope>
    <source>
        <strain evidence="3 4">ATCC 21389</strain>
    </source>
</reference>
<dbReference type="AlphaFoldDB" id="A0A2V4NMH6"/>
<evidence type="ECO:0000313" key="3">
    <source>
        <dbReference type="EMBL" id="PYC77104.1"/>
    </source>
</evidence>
<keyword evidence="1" id="KW-0479">Metal-binding</keyword>
<protein>
    <recommendedName>
        <fullName evidence="5">Cobalamin biosynthesis protein CbiX</fullName>
    </recommendedName>
</protein>
<dbReference type="GO" id="GO:0016829">
    <property type="term" value="F:lyase activity"/>
    <property type="evidence" value="ECO:0007669"/>
    <property type="project" value="UniProtKB-KW"/>
</dbReference>
<dbReference type="PANTHER" id="PTHR33542:SF5">
    <property type="entry name" value="FERROCHELATASE CHE1"/>
    <property type="match status" value="1"/>
</dbReference>
<evidence type="ECO:0000256" key="2">
    <source>
        <dbReference type="ARBA" id="ARBA00023239"/>
    </source>
</evidence>
<keyword evidence="4" id="KW-1185">Reference proteome</keyword>